<proteinExistence type="predicted"/>
<dbReference type="EMBL" id="CACRUE010000031">
    <property type="protein sequence ID" value="VYU19479.1"/>
    <property type="molecule type" value="Genomic_DNA"/>
</dbReference>
<dbReference type="PANTHER" id="PTHR43027">
    <property type="entry name" value="DOXORUBICIN RESISTANCE ABC TRANSPORTER PERMEASE PROTEIN DRRC-RELATED"/>
    <property type="match status" value="1"/>
</dbReference>
<feature type="domain" description="ABC-2 type transporter transmembrane" evidence="6">
    <location>
        <begin position="16"/>
        <end position="362"/>
    </location>
</feature>
<evidence type="ECO:0000256" key="3">
    <source>
        <dbReference type="ARBA" id="ARBA00022989"/>
    </source>
</evidence>
<feature type="transmembrane region" description="Helical" evidence="5">
    <location>
        <begin position="343"/>
        <end position="361"/>
    </location>
</feature>
<keyword evidence="2 5" id="KW-0812">Transmembrane</keyword>
<evidence type="ECO:0000259" key="6">
    <source>
        <dbReference type="Pfam" id="PF12698"/>
    </source>
</evidence>
<evidence type="ECO:0000256" key="4">
    <source>
        <dbReference type="ARBA" id="ARBA00023136"/>
    </source>
</evidence>
<evidence type="ECO:0000256" key="5">
    <source>
        <dbReference type="SAM" id="Phobius"/>
    </source>
</evidence>
<evidence type="ECO:0000313" key="7">
    <source>
        <dbReference type="EMBL" id="VYU19479.1"/>
    </source>
</evidence>
<keyword evidence="3 5" id="KW-1133">Transmembrane helix</keyword>
<feature type="transmembrane region" description="Helical" evidence="5">
    <location>
        <begin position="12"/>
        <end position="30"/>
    </location>
</feature>
<evidence type="ECO:0000256" key="1">
    <source>
        <dbReference type="ARBA" id="ARBA00004141"/>
    </source>
</evidence>
<dbReference type="Pfam" id="PF12698">
    <property type="entry name" value="ABC2_membrane_3"/>
    <property type="match status" value="1"/>
</dbReference>
<dbReference type="GO" id="GO:0016020">
    <property type="term" value="C:membrane"/>
    <property type="evidence" value="ECO:0007669"/>
    <property type="project" value="UniProtKB-SubCell"/>
</dbReference>
<dbReference type="InterPro" id="IPR013525">
    <property type="entry name" value="ABC2_TM"/>
</dbReference>
<sequence>MKKEIIQFFKSKTNVIAMLIFPIMLIFVMGKSLDGLMSMDKNIFSGKIIYFNIEDSSENKNLQPFYDFSVQFQKDTEAEFVENTNPEEAIKLVNKNEAICFINVCKDDIKYFRNENGESTESKVFRNLYTQYMKKYIFIHSTSKFEPQKVPQILNAQNNTQVKSEGISYDEVNSFTYYTFVELTLIILYISTITLTSMYKENTLHKMTRLKTSSIKKINIIISKIALGILIGIMQIIMIYITSTRLFGVNWGQNVIYIFMVLISFIIFSSVLGISISMIFSEEKTAYTFTNMLIIVMGFLGGSYVPLSLVKSARITSFLCELVPNYWVNTAILGLKYNVDTSYYISAINISLGSAALMIILSRIISKIKEGGSFD</sequence>
<evidence type="ECO:0000256" key="2">
    <source>
        <dbReference type="ARBA" id="ARBA00022692"/>
    </source>
</evidence>
<comment type="subcellular location">
    <subcellularLocation>
        <location evidence="1">Membrane</location>
        <topology evidence="1">Multi-pass membrane protein</topology>
    </subcellularLocation>
</comment>
<name>A0A6N3CXP7_9FIRM</name>
<dbReference type="RefSeq" id="WP_024038209.1">
    <property type="nucleotide sequence ID" value="NZ_CACRUE010000031.1"/>
</dbReference>
<feature type="transmembrane region" description="Helical" evidence="5">
    <location>
        <begin position="287"/>
        <end position="307"/>
    </location>
</feature>
<protein>
    <submittedName>
        <fullName evidence="7">ABC-2 family transporter protein</fullName>
    </submittedName>
</protein>
<keyword evidence="4 5" id="KW-0472">Membrane</keyword>
<dbReference type="AlphaFoldDB" id="A0A6N3CXP7"/>
<accession>A0A6N3CXP7</accession>
<organism evidence="7">
    <name type="scientific">Intestinibacter bartlettii</name>
    <dbReference type="NCBI Taxonomy" id="261299"/>
    <lineage>
        <taxon>Bacteria</taxon>
        <taxon>Bacillati</taxon>
        <taxon>Bacillota</taxon>
        <taxon>Clostridia</taxon>
        <taxon>Peptostreptococcales</taxon>
        <taxon>Peptostreptococcaceae</taxon>
        <taxon>Intestinibacter</taxon>
    </lineage>
</organism>
<reference evidence="7" key="1">
    <citation type="submission" date="2019-11" db="EMBL/GenBank/DDBJ databases">
        <authorList>
            <person name="Feng L."/>
        </authorList>
    </citation>
    <scope>NUCLEOTIDE SEQUENCE</scope>
    <source>
        <strain evidence="7">IbartlettiiLFYP30</strain>
    </source>
</reference>
<gene>
    <name evidence="7" type="ORF">IBLFYP30_01985</name>
</gene>
<dbReference type="PANTHER" id="PTHR43027:SF1">
    <property type="entry name" value="DOXORUBICIN RESISTANCE ABC TRANSPORTER PERMEASE PROTEIN DRRC-RELATED"/>
    <property type="match status" value="1"/>
</dbReference>
<dbReference type="InterPro" id="IPR052902">
    <property type="entry name" value="ABC-2_transporter"/>
</dbReference>
<feature type="transmembrane region" description="Helical" evidence="5">
    <location>
        <begin position="220"/>
        <end position="243"/>
    </location>
</feature>
<feature type="transmembrane region" description="Helical" evidence="5">
    <location>
        <begin position="175"/>
        <end position="199"/>
    </location>
</feature>
<feature type="transmembrane region" description="Helical" evidence="5">
    <location>
        <begin position="255"/>
        <end position="280"/>
    </location>
</feature>
<dbReference type="GO" id="GO:0140359">
    <property type="term" value="F:ABC-type transporter activity"/>
    <property type="evidence" value="ECO:0007669"/>
    <property type="project" value="InterPro"/>
</dbReference>